<dbReference type="AlphaFoldDB" id="A0A0D8XJJ7"/>
<dbReference type="GO" id="GO:0005737">
    <property type="term" value="C:cytoplasm"/>
    <property type="evidence" value="ECO:0007669"/>
    <property type="project" value="TreeGrafter"/>
</dbReference>
<keyword evidence="1" id="KW-0175">Coiled coil</keyword>
<dbReference type="GO" id="GO:0016460">
    <property type="term" value="C:myosin II complex"/>
    <property type="evidence" value="ECO:0007669"/>
    <property type="project" value="TreeGrafter"/>
</dbReference>
<reference evidence="2 3" key="1">
    <citation type="submission" date="2013-11" db="EMBL/GenBank/DDBJ databases">
        <title>Draft genome of the bovine lungworm Dictyocaulus viviparus.</title>
        <authorList>
            <person name="Mitreva M."/>
        </authorList>
    </citation>
    <scope>NUCLEOTIDE SEQUENCE [LARGE SCALE GENOMIC DNA]</scope>
    <source>
        <strain evidence="2 3">HannoverDv2000</strain>
    </source>
</reference>
<evidence type="ECO:0000256" key="1">
    <source>
        <dbReference type="SAM" id="Coils"/>
    </source>
</evidence>
<dbReference type="EMBL" id="KN716507">
    <property type="protein sequence ID" value="KJH44014.1"/>
    <property type="molecule type" value="Genomic_DNA"/>
</dbReference>
<keyword evidence="3" id="KW-1185">Reference proteome</keyword>
<reference evidence="3" key="2">
    <citation type="journal article" date="2016" name="Sci. Rep.">
        <title>Dictyocaulus viviparus genome, variome and transcriptome elucidate lungworm biology and support future intervention.</title>
        <authorList>
            <person name="McNulty S.N."/>
            <person name="Strube C."/>
            <person name="Rosa B.A."/>
            <person name="Martin J.C."/>
            <person name="Tyagi R."/>
            <person name="Choi Y.J."/>
            <person name="Wang Q."/>
            <person name="Hallsworth Pepin K."/>
            <person name="Zhang X."/>
            <person name="Ozersky P."/>
            <person name="Wilson R.K."/>
            <person name="Sternberg P.W."/>
            <person name="Gasser R.B."/>
            <person name="Mitreva M."/>
        </authorList>
    </citation>
    <scope>NUCLEOTIDE SEQUENCE [LARGE SCALE GENOMIC DNA]</scope>
    <source>
        <strain evidence="3">HannoverDv2000</strain>
    </source>
</reference>
<dbReference type="GO" id="GO:0031032">
    <property type="term" value="P:actomyosin structure organization"/>
    <property type="evidence" value="ECO:0007669"/>
    <property type="project" value="TreeGrafter"/>
</dbReference>
<dbReference type="Proteomes" id="UP000053766">
    <property type="component" value="Unassembled WGS sequence"/>
</dbReference>
<sequence length="410" mass="47135">MCKCPGRPAVRWPDMFQANGMLYSQLSTITERAPPVSSFSGVEEIGCVSPTLKLESDEKTAELKTELSRAQQAEEQMRARTLRVISQLQDAEMELKNVRARNETLEKKQRRYDTDIRAVENQLREMKDCRDRAEKERDELKVIMSRRAKEIQESKTTISELRVKLARLQREAEERKDSVNGKDDLAVLQKEKGELTEKLREQEKELDDLACTNQQLLQKITCLEMGAERLKSNLTYESTLKESEVDEIRGQYHRKLRVLEDQLADLQDANLALSKENRVLEVKTRQYELNMQSSNFSGSQGRRELKKALALDQLEDAVAAKVGALKSRHSLESEINEIRMQLEQALVAKSASEDRALILIKEINSSAALIEEKDEQYQQLMRKYKAAIQNAHLDHIAIADYIEQVSDINR</sequence>
<feature type="coiled-coil region" evidence="1">
    <location>
        <begin position="328"/>
        <end position="390"/>
    </location>
</feature>
<protein>
    <submittedName>
        <fullName evidence="2">Prevent-host-death family protein</fullName>
    </submittedName>
</protein>
<dbReference type="GO" id="GO:0032982">
    <property type="term" value="C:myosin filament"/>
    <property type="evidence" value="ECO:0007669"/>
    <property type="project" value="TreeGrafter"/>
</dbReference>
<gene>
    <name evidence="2" type="ORF">DICVIV_09970</name>
</gene>
<name>A0A0D8XJJ7_DICVI</name>
<dbReference type="PANTHER" id="PTHR45615:SF36">
    <property type="entry name" value="MYOSIN HEAVY CHAIN-LIKE, ISOFORM B-RELATED"/>
    <property type="match status" value="1"/>
</dbReference>
<dbReference type="STRING" id="29172.A0A0D8XJJ7"/>
<feature type="coiled-coil region" evidence="1">
    <location>
        <begin position="56"/>
        <end position="283"/>
    </location>
</feature>
<proteinExistence type="predicted"/>
<dbReference type="OrthoDB" id="2505895at2759"/>
<evidence type="ECO:0000313" key="2">
    <source>
        <dbReference type="EMBL" id="KJH44014.1"/>
    </source>
</evidence>
<accession>A0A0D8XJJ7</accession>
<evidence type="ECO:0000313" key="3">
    <source>
        <dbReference type="Proteomes" id="UP000053766"/>
    </source>
</evidence>
<dbReference type="GO" id="GO:0051015">
    <property type="term" value="F:actin filament binding"/>
    <property type="evidence" value="ECO:0007669"/>
    <property type="project" value="TreeGrafter"/>
</dbReference>
<dbReference type="PANTHER" id="PTHR45615">
    <property type="entry name" value="MYOSIN HEAVY CHAIN, NON-MUSCLE"/>
    <property type="match status" value="1"/>
</dbReference>
<organism evidence="2 3">
    <name type="scientific">Dictyocaulus viviparus</name>
    <name type="common">Bovine lungworm</name>
    <dbReference type="NCBI Taxonomy" id="29172"/>
    <lineage>
        <taxon>Eukaryota</taxon>
        <taxon>Metazoa</taxon>
        <taxon>Ecdysozoa</taxon>
        <taxon>Nematoda</taxon>
        <taxon>Chromadorea</taxon>
        <taxon>Rhabditida</taxon>
        <taxon>Rhabditina</taxon>
        <taxon>Rhabditomorpha</taxon>
        <taxon>Strongyloidea</taxon>
        <taxon>Metastrongylidae</taxon>
        <taxon>Dictyocaulus</taxon>
    </lineage>
</organism>